<sequence>MIWCVRLEDVGRRYRVGGPWVLRGVDLDVRAGTLLRVEGGNGTGKSTLLRLLAGIDAPSAGRVRGRPRTRGYVPERFPAALPLPALGYLTHLGRVRGLGRRAAAREGAAWLERLGAGQYAATRMRELSKGSAQKVAVAQALVGGPELLLLDEAWTGLDQDARTVLDGVVRERVAAGGAVVFVDHDPARLAGAPHVIVRVAAGGRVAAEVPAGARRPAMTRIEALGAPGAGVPEGLPTGARPRLTPYGELSLTLPAPASDAALRVLLAARPGWHVRSVRPLGEWETDEGNDEGSAG</sequence>
<gene>
    <name evidence="5" type="ORF">JW613_17635</name>
</gene>
<evidence type="ECO:0000313" key="6">
    <source>
        <dbReference type="Proteomes" id="UP000721954"/>
    </source>
</evidence>
<keyword evidence="2" id="KW-0547">Nucleotide-binding</keyword>
<accession>A0ABS3XXG4</accession>
<evidence type="ECO:0000313" key="5">
    <source>
        <dbReference type="EMBL" id="MBO8200105.1"/>
    </source>
</evidence>
<name>A0ABS3XXG4_9ACTN</name>
<keyword evidence="1" id="KW-0813">Transport</keyword>
<feature type="domain" description="ABC transporter" evidence="4">
    <location>
        <begin position="5"/>
        <end position="226"/>
    </location>
</feature>
<reference evidence="5 6" key="1">
    <citation type="submission" date="2021-02" db="EMBL/GenBank/DDBJ databases">
        <title>Streptomyces spirodelae sp. nov., isolated from duckweed.</title>
        <authorList>
            <person name="Saimee Y."/>
            <person name="Duangmal K."/>
        </authorList>
    </citation>
    <scope>NUCLEOTIDE SEQUENCE [LARGE SCALE GENOMIC DNA]</scope>
    <source>
        <strain evidence="5 6">DSM 42105</strain>
    </source>
</reference>
<keyword evidence="3 5" id="KW-0067">ATP-binding</keyword>
<dbReference type="InterPro" id="IPR003593">
    <property type="entry name" value="AAA+_ATPase"/>
</dbReference>
<dbReference type="GO" id="GO:0005524">
    <property type="term" value="F:ATP binding"/>
    <property type="evidence" value="ECO:0007669"/>
    <property type="project" value="UniProtKB-KW"/>
</dbReference>
<dbReference type="SUPFAM" id="SSF52540">
    <property type="entry name" value="P-loop containing nucleoside triphosphate hydrolases"/>
    <property type="match status" value="1"/>
</dbReference>
<dbReference type="PANTHER" id="PTHR42939">
    <property type="entry name" value="ABC TRANSPORTER ATP-BINDING PROTEIN ALBC-RELATED"/>
    <property type="match status" value="1"/>
</dbReference>
<dbReference type="GeneID" id="96260435"/>
<evidence type="ECO:0000256" key="3">
    <source>
        <dbReference type="ARBA" id="ARBA00022840"/>
    </source>
</evidence>
<dbReference type="Pfam" id="PF00005">
    <property type="entry name" value="ABC_tran"/>
    <property type="match status" value="1"/>
</dbReference>
<dbReference type="InterPro" id="IPR027417">
    <property type="entry name" value="P-loop_NTPase"/>
</dbReference>
<dbReference type="SMART" id="SM00382">
    <property type="entry name" value="AAA"/>
    <property type="match status" value="1"/>
</dbReference>
<dbReference type="Proteomes" id="UP000721954">
    <property type="component" value="Unassembled WGS sequence"/>
</dbReference>
<evidence type="ECO:0000256" key="1">
    <source>
        <dbReference type="ARBA" id="ARBA00022448"/>
    </source>
</evidence>
<dbReference type="PANTHER" id="PTHR42939:SF1">
    <property type="entry name" value="ABC TRANSPORTER ATP-BINDING PROTEIN ALBC-RELATED"/>
    <property type="match status" value="1"/>
</dbReference>
<dbReference type="RefSeq" id="WP_209211779.1">
    <property type="nucleotide sequence ID" value="NZ_JAFFZM010000010.1"/>
</dbReference>
<dbReference type="InterPro" id="IPR051782">
    <property type="entry name" value="ABC_Transporter_VariousFunc"/>
</dbReference>
<dbReference type="PROSITE" id="PS50893">
    <property type="entry name" value="ABC_TRANSPORTER_2"/>
    <property type="match status" value="1"/>
</dbReference>
<protein>
    <submittedName>
        <fullName evidence="5">ATP-binding cassette domain-containing protein</fullName>
    </submittedName>
</protein>
<organism evidence="5 6">
    <name type="scientific">Streptomyces smyrnaeus</name>
    <dbReference type="NCBI Taxonomy" id="1387713"/>
    <lineage>
        <taxon>Bacteria</taxon>
        <taxon>Bacillati</taxon>
        <taxon>Actinomycetota</taxon>
        <taxon>Actinomycetes</taxon>
        <taxon>Kitasatosporales</taxon>
        <taxon>Streptomycetaceae</taxon>
        <taxon>Streptomyces</taxon>
    </lineage>
</organism>
<dbReference type="InterPro" id="IPR003439">
    <property type="entry name" value="ABC_transporter-like_ATP-bd"/>
</dbReference>
<comment type="caution">
    <text evidence="5">The sequence shown here is derived from an EMBL/GenBank/DDBJ whole genome shotgun (WGS) entry which is preliminary data.</text>
</comment>
<evidence type="ECO:0000259" key="4">
    <source>
        <dbReference type="PROSITE" id="PS50893"/>
    </source>
</evidence>
<dbReference type="EMBL" id="JAFFZM010000010">
    <property type="protein sequence ID" value="MBO8200105.1"/>
    <property type="molecule type" value="Genomic_DNA"/>
</dbReference>
<keyword evidence="6" id="KW-1185">Reference proteome</keyword>
<dbReference type="Gene3D" id="3.40.50.300">
    <property type="entry name" value="P-loop containing nucleotide triphosphate hydrolases"/>
    <property type="match status" value="1"/>
</dbReference>
<evidence type="ECO:0000256" key="2">
    <source>
        <dbReference type="ARBA" id="ARBA00022741"/>
    </source>
</evidence>
<proteinExistence type="predicted"/>